<evidence type="ECO:0000259" key="2">
    <source>
        <dbReference type="Pfam" id="PF13229"/>
    </source>
</evidence>
<organism evidence="3 4">
    <name type="scientific">Eiseniibacteriota bacterium</name>
    <dbReference type="NCBI Taxonomy" id="2212470"/>
    <lineage>
        <taxon>Bacteria</taxon>
        <taxon>Candidatus Eiseniibacteriota</taxon>
    </lineage>
</organism>
<dbReference type="InterPro" id="IPR006626">
    <property type="entry name" value="PbH1"/>
</dbReference>
<proteinExistence type="predicted"/>
<feature type="domain" description="Right handed beta helix" evidence="2">
    <location>
        <begin position="317"/>
        <end position="446"/>
    </location>
</feature>
<evidence type="ECO:0000256" key="1">
    <source>
        <dbReference type="SAM" id="SignalP"/>
    </source>
</evidence>
<dbReference type="SMART" id="SM00710">
    <property type="entry name" value="PbH1"/>
    <property type="match status" value="5"/>
</dbReference>
<name>A0ABV6YK26_UNCEI</name>
<dbReference type="Pfam" id="PF13229">
    <property type="entry name" value="Beta_helix"/>
    <property type="match status" value="1"/>
</dbReference>
<dbReference type="EMBL" id="JBHPKH010000029">
    <property type="protein sequence ID" value="MFC1572684.1"/>
    <property type="molecule type" value="Genomic_DNA"/>
</dbReference>
<dbReference type="InterPro" id="IPR039448">
    <property type="entry name" value="Beta_helix"/>
</dbReference>
<dbReference type="InterPro" id="IPR012334">
    <property type="entry name" value="Pectin_lyas_fold"/>
</dbReference>
<feature type="signal peptide" evidence="1">
    <location>
        <begin position="1"/>
        <end position="20"/>
    </location>
</feature>
<dbReference type="InterPro" id="IPR011050">
    <property type="entry name" value="Pectin_lyase_fold/virulence"/>
</dbReference>
<keyword evidence="4" id="KW-1185">Reference proteome</keyword>
<gene>
    <name evidence="3" type="ORF">ACFL6M_03695</name>
</gene>
<dbReference type="SUPFAM" id="SSF51126">
    <property type="entry name" value="Pectin lyase-like"/>
    <property type="match status" value="1"/>
</dbReference>
<protein>
    <submittedName>
        <fullName evidence="3">Right-handed parallel beta-helix repeat-containing protein</fullName>
    </submittedName>
</protein>
<accession>A0ABV6YK26</accession>
<dbReference type="Gene3D" id="2.60.40.4070">
    <property type="match status" value="1"/>
</dbReference>
<reference evidence="3 4" key="1">
    <citation type="submission" date="2024-09" db="EMBL/GenBank/DDBJ databases">
        <authorList>
            <person name="D'Angelo T."/>
        </authorList>
    </citation>
    <scope>NUCLEOTIDE SEQUENCE [LARGE SCALE GENOMIC DNA]</scope>
    <source>
        <strain evidence="3">SAG AM-320-E07</strain>
    </source>
</reference>
<keyword evidence="1" id="KW-0732">Signal</keyword>
<sequence>MYKAATVFLALGLASAIVTAGFAQEIPSHQFYDLNDNLVPANWTQETMFGGPGVTDGKFWGRTTDGRAWLRQHGVLPDDATEVRFEYDGNIAYSYWGMANAVAVVLSSGVEYMVSDGMAEYNYGTVNRVRFDRSDAGTFHYESYPFETTDYHYTAIFSDGQMKYKAEKLSDGSILFDLTVAAEDLTISEVEQIFFFAKTTTGNHAWMDNLLVTVTGGGSSSTTYLVSPDGSGDFLTIQEAVNAATHGDVIELACDQVYAGGGNRDVNVSGKAITIRSECGVPERCVVDLGGVAGHIGFIFSSGETGTTILQGITIQNAWNPGSGGGVFITNYSSPTIENCVLRNNTAYAGAGIFAHDSHSLISHCVFDGNETVAGQDGAGIDCGNTSPAIPTGPTVSSCTFVNNTASNNGGGLCSVHPGCNPSISRCIFMGNHASSRPGGAVGCQDQGTVSIECSDLYGNTGSQGNGDWAGCIASQGGLNGNLSADPLFCDAAGQDYYLQSGSPCENAGGCGLVGALPVGCDPSQGSLTADISLDWPGDMVWGASLGYSLPEGDEVESITLQVNGHDVSSQCYLSTANCKLTSPAFVMLRNMPIVISGTIVTVNGLQADVEQAFDVYDVDIQTIFSRLNDLPLSVLAEFLPETDIDLGALADALAFTEALIHVTDGDNQEAIETLVGHTLNRIPPLAVLDFAVGISGLEEMIFVQPMQGIMSDEDFEDYQNDQIMVKMVKQMTYMWVPYATFLDQFSLRFPPGFTGEFSIGGVPEVPTEYGLWQLLMQTGTEIAEKLEDVNTWIHEHWDLFWQGLTFSPIDVVIVGPEGDSLSKTVRDIPRSMYVEEDVSDPDIWEDAAALYRPATGWYAVLAVPEESAQPEDTFSLIVVSGPDTTVLASDEPIGTISTEPYYVFIGALASYVDVKPGSCPNSVNLKSKGVTPMAIVGAVDFDVHEIDISSMLLEGTVAPTRFNYEDVSTPIVASGECECVAEGPDGFEDLTLKFRTQDLKDALGPVQIGEEVVLTLTGTLLNGTPFEGTDCIVVRGRQDREQTLPDHVRLRVAQQGSAEGLARISYALPSAAHVRLSVFDVSGRLVKILADERREAGEHTIAVDTADLQSSVYICRLQAGDIEETSNLVIAK</sequence>
<evidence type="ECO:0000313" key="4">
    <source>
        <dbReference type="Proteomes" id="UP001593833"/>
    </source>
</evidence>
<dbReference type="Proteomes" id="UP001593833">
    <property type="component" value="Unassembled WGS sequence"/>
</dbReference>
<comment type="caution">
    <text evidence="3">The sequence shown here is derived from an EMBL/GenBank/DDBJ whole genome shotgun (WGS) entry which is preliminary data.</text>
</comment>
<evidence type="ECO:0000313" key="3">
    <source>
        <dbReference type="EMBL" id="MFC1572684.1"/>
    </source>
</evidence>
<feature type="chain" id="PRO_5047380910" evidence="1">
    <location>
        <begin position="21"/>
        <end position="1133"/>
    </location>
</feature>
<dbReference type="Gene3D" id="2.160.20.10">
    <property type="entry name" value="Single-stranded right-handed beta-helix, Pectin lyase-like"/>
    <property type="match status" value="1"/>
</dbReference>